<comment type="similarity">
    <text evidence="1">Belongs to the bacterial solute-binding protein ModA family.</text>
</comment>
<keyword evidence="3 6" id="KW-0479">Metal-binding</keyword>
<feature type="binding site" evidence="6">
    <location>
        <position position="139"/>
    </location>
    <ligand>
        <name>molybdate</name>
        <dbReference type="ChEBI" id="CHEBI:36264"/>
    </ligand>
</feature>
<feature type="binding site" evidence="6">
    <location>
        <position position="57"/>
    </location>
    <ligand>
        <name>molybdate</name>
        <dbReference type="ChEBI" id="CHEBI:36264"/>
    </ligand>
</feature>
<organism evidence="8 9">
    <name type="scientific">Simonsiella muelleri ATCC 29453</name>
    <dbReference type="NCBI Taxonomy" id="641147"/>
    <lineage>
        <taxon>Bacteria</taxon>
        <taxon>Pseudomonadati</taxon>
        <taxon>Pseudomonadota</taxon>
        <taxon>Betaproteobacteria</taxon>
        <taxon>Neisseriales</taxon>
        <taxon>Neisseriaceae</taxon>
        <taxon>Simonsiella</taxon>
    </lineage>
</organism>
<evidence type="ECO:0000313" key="8">
    <source>
        <dbReference type="EMBL" id="EFG31412.1"/>
    </source>
</evidence>
<evidence type="ECO:0000256" key="4">
    <source>
        <dbReference type="ARBA" id="ARBA00022729"/>
    </source>
</evidence>
<dbReference type="FunFam" id="3.40.190.10:FF:000035">
    <property type="entry name" value="Molybdate ABC transporter substrate-binding protein"/>
    <property type="match status" value="1"/>
</dbReference>
<dbReference type="PANTHER" id="PTHR30632:SF0">
    <property type="entry name" value="SULFATE-BINDING PROTEIN"/>
    <property type="match status" value="1"/>
</dbReference>
<dbReference type="HOGENOM" id="CLU_065520_3_1_4"/>
<proteinExistence type="inferred from homology"/>
<name>V9HDB3_9NEIS</name>
<comment type="caution">
    <text evidence="8">The sequence shown here is derived from an EMBL/GenBank/DDBJ whole genome shotgun (WGS) entry which is preliminary data.</text>
</comment>
<feature type="binding site" evidence="6">
    <location>
        <position position="166"/>
    </location>
    <ligand>
        <name>molybdate</name>
        <dbReference type="ChEBI" id="CHEBI:36264"/>
    </ligand>
</feature>
<keyword evidence="4 7" id="KW-0732">Signal</keyword>
<dbReference type="PANTHER" id="PTHR30632">
    <property type="entry name" value="MOLYBDATE-BINDING PERIPLASMIC PROTEIN"/>
    <property type="match status" value="1"/>
</dbReference>
<dbReference type="GO" id="GO:0046872">
    <property type="term" value="F:metal ion binding"/>
    <property type="evidence" value="ECO:0007669"/>
    <property type="project" value="UniProtKB-KW"/>
</dbReference>
<dbReference type="OrthoDB" id="9785015at2"/>
<dbReference type="AlphaFoldDB" id="V9HDB3"/>
<gene>
    <name evidence="8" type="ORF">HMPREF9021_00681</name>
</gene>
<dbReference type="PIRSF" id="PIRSF004846">
    <property type="entry name" value="ModA"/>
    <property type="match status" value="1"/>
</dbReference>
<dbReference type="Gene3D" id="3.40.190.10">
    <property type="entry name" value="Periplasmic binding protein-like II"/>
    <property type="match status" value="2"/>
</dbReference>
<dbReference type="GO" id="GO:1901359">
    <property type="term" value="F:tungstate binding"/>
    <property type="evidence" value="ECO:0007669"/>
    <property type="project" value="UniProtKB-ARBA"/>
</dbReference>
<dbReference type="InterPro" id="IPR005950">
    <property type="entry name" value="ModA"/>
</dbReference>
<dbReference type="eggNOG" id="COG0725">
    <property type="taxonomic scope" value="Bacteria"/>
</dbReference>
<comment type="subunit">
    <text evidence="5">The complex is composed of two ATP-binding proteins (ModC), two transmembrane proteins (ModB) and a solute-binding protein (ModA).</text>
</comment>
<dbReference type="Proteomes" id="UP000017813">
    <property type="component" value="Unassembled WGS sequence"/>
</dbReference>
<evidence type="ECO:0000256" key="5">
    <source>
        <dbReference type="ARBA" id="ARBA00062515"/>
    </source>
</evidence>
<evidence type="ECO:0000256" key="3">
    <source>
        <dbReference type="ARBA" id="ARBA00022723"/>
    </source>
</evidence>
<dbReference type="RefSeq" id="WP_002641465.1">
    <property type="nucleotide sequence ID" value="NZ_CP019448.1"/>
</dbReference>
<dbReference type="NCBIfam" id="TIGR01256">
    <property type="entry name" value="modA"/>
    <property type="match status" value="1"/>
</dbReference>
<evidence type="ECO:0000256" key="7">
    <source>
        <dbReference type="SAM" id="SignalP"/>
    </source>
</evidence>
<evidence type="ECO:0000256" key="2">
    <source>
        <dbReference type="ARBA" id="ARBA00022505"/>
    </source>
</evidence>
<dbReference type="GO" id="GO:0015689">
    <property type="term" value="P:molybdate ion transport"/>
    <property type="evidence" value="ECO:0007669"/>
    <property type="project" value="InterPro"/>
</dbReference>
<evidence type="ECO:0000256" key="6">
    <source>
        <dbReference type="PIRSR" id="PIRSR004846-1"/>
    </source>
</evidence>
<evidence type="ECO:0000313" key="9">
    <source>
        <dbReference type="Proteomes" id="UP000017813"/>
    </source>
</evidence>
<dbReference type="STRING" id="641147.HMPREF9021_00681"/>
<dbReference type="Pfam" id="PF13531">
    <property type="entry name" value="SBP_bac_11"/>
    <property type="match status" value="1"/>
</dbReference>
<protein>
    <submittedName>
        <fullName evidence="8">Molybdate ABC transporter, periplasmic molybdate-binding protein</fullName>
    </submittedName>
</protein>
<accession>V9HDB3</accession>
<dbReference type="InterPro" id="IPR050682">
    <property type="entry name" value="ModA/WtpA"/>
</dbReference>
<feature type="binding site" evidence="6">
    <location>
        <position position="29"/>
    </location>
    <ligand>
        <name>molybdate</name>
        <dbReference type="ChEBI" id="CHEBI:36264"/>
    </ligand>
</feature>
<dbReference type="SUPFAM" id="SSF53850">
    <property type="entry name" value="Periplasmic binding protein-like II"/>
    <property type="match status" value="1"/>
</dbReference>
<feature type="binding site" evidence="6">
    <location>
        <position position="184"/>
    </location>
    <ligand>
        <name>molybdate</name>
        <dbReference type="ChEBI" id="CHEBI:36264"/>
    </ligand>
</feature>
<reference evidence="8 9" key="1">
    <citation type="submission" date="2010-03" db="EMBL/GenBank/DDBJ databases">
        <authorList>
            <consortium name="The Broad Institute Genome Sequencing Platform"/>
            <person name="Ward D."/>
            <person name="Earl A."/>
            <person name="Feldgarden M."/>
            <person name="Gevers D."/>
            <person name="Young S."/>
            <person name="Zeng Q."/>
            <person name="Koehrsen M."/>
            <person name="Alvarado L."/>
            <person name="Berlin A.M."/>
            <person name="Borenstein D."/>
            <person name="Chapman S.B."/>
            <person name="Chen Z."/>
            <person name="Engels R."/>
            <person name="Freedman E."/>
            <person name="Gellesch M."/>
            <person name="Goldberg J."/>
            <person name="Griggs A."/>
            <person name="Gujja S."/>
            <person name="Heilman E.R."/>
            <person name="Heiman D.I."/>
            <person name="Hepburn T.A."/>
            <person name="Howarth C."/>
            <person name="Jen D."/>
            <person name="Larson L."/>
            <person name="Mehta T."/>
            <person name="Park D."/>
            <person name="Pearson M."/>
            <person name="Richards J."/>
            <person name="Roberts A."/>
            <person name="Saif S."/>
            <person name="Shea T.D."/>
            <person name="Shenoy N."/>
            <person name="Sisk P."/>
            <person name="Stolte C."/>
            <person name="Sykes S.N."/>
            <person name="Walk T."/>
            <person name="White J."/>
            <person name="Yandava C."/>
            <person name="Izard J."/>
            <person name="Baranova O.V."/>
            <person name="Blanton J.M."/>
            <person name="Tanner A.C."/>
            <person name="Dewhirst F."/>
            <person name="Haas B."/>
            <person name="Nusbaum C."/>
            <person name="Birren B."/>
        </authorList>
    </citation>
    <scope>NUCLEOTIDE SEQUENCE [LARGE SCALE GENOMIC DNA]</scope>
    <source>
        <strain evidence="8 9">ATCC 29453</strain>
    </source>
</reference>
<sequence>MKLKTWILFTCLVAAPVQAADITVSAAASLKDAFQEIAQNYEKLYPQDKIKLNTAASGVLLQQLSQGAPVDVLATADQETMDKAMKKQLINSITRQNFVRNALVLVTPKNSPNHLTKLADLQQVGVKKIAIGKPESVPAGKYAQGVLQQANLFNSLKNKYVYTQNVRQALDYVFRGEVDAGFVYRTDAQLKQFALNIVAEVPTNPPVVYPIAVTKNSHDATAAKRFEDYVLSVQGQMVLRRFGFAKP</sequence>
<evidence type="ECO:0000256" key="1">
    <source>
        <dbReference type="ARBA" id="ARBA00009175"/>
    </source>
</evidence>
<dbReference type="EMBL" id="ADCY02000011">
    <property type="protein sequence ID" value="EFG31412.1"/>
    <property type="molecule type" value="Genomic_DNA"/>
</dbReference>
<dbReference type="KEGG" id="smur:BWP33_09870"/>
<feature type="signal peptide" evidence="7">
    <location>
        <begin position="1"/>
        <end position="19"/>
    </location>
</feature>
<reference evidence="8 9" key="2">
    <citation type="submission" date="2011-10" db="EMBL/GenBank/DDBJ databases">
        <title>The Genome Sequence of Simonsiella muelleri ATCC 29453.</title>
        <authorList>
            <consortium name="The Broad Institute Genome Sequencing Platform"/>
            <consortium name="The Broad Institute Genome Sequencing Center for Infectious Disease"/>
            <person name="Earl A."/>
            <person name="Ward D."/>
            <person name="Feldgarden M."/>
            <person name="Gevers D."/>
            <person name="Izard J."/>
            <person name="Baranova O.V."/>
            <person name="Blanton J.M."/>
            <person name="Tanner A.C."/>
            <person name="Dewhirst F."/>
            <person name="Young S.K."/>
            <person name="Zeng Q."/>
            <person name="Gargeya S."/>
            <person name="Fitzgerald M."/>
            <person name="Haas B."/>
            <person name="Abouelleil A."/>
            <person name="Alvarado L."/>
            <person name="Arachchi H.M."/>
            <person name="Berlin A."/>
            <person name="Brown A."/>
            <person name="Chapman S.B."/>
            <person name="Chen Z."/>
            <person name="Dunbar C."/>
            <person name="Freedman E."/>
            <person name="Gearin G."/>
            <person name="Goldberg J."/>
            <person name="Griggs A."/>
            <person name="Gujja S."/>
            <person name="Heiman D."/>
            <person name="Howarth C."/>
            <person name="Larson L."/>
            <person name="Lui A."/>
            <person name="MacDonald P.J.P."/>
            <person name="Montmayeur A."/>
            <person name="Murphy C."/>
            <person name="Neiman D."/>
            <person name="Pearson M."/>
            <person name="Priest M."/>
            <person name="Roberts A."/>
            <person name="Saif S."/>
            <person name="Shea T."/>
            <person name="Shenoy N."/>
            <person name="Sisk P."/>
            <person name="Stolte C."/>
            <person name="Sykes S."/>
            <person name="Wortman J."/>
            <person name="Nusbaum C."/>
            <person name="Birren B."/>
        </authorList>
    </citation>
    <scope>NUCLEOTIDE SEQUENCE [LARGE SCALE GENOMIC DNA]</scope>
    <source>
        <strain evidence="8 9">ATCC 29453</strain>
    </source>
</reference>
<feature type="chain" id="PRO_5030178947" evidence="7">
    <location>
        <begin position="20"/>
        <end position="247"/>
    </location>
</feature>
<dbReference type="GO" id="GO:0030973">
    <property type="term" value="F:molybdate ion binding"/>
    <property type="evidence" value="ECO:0007669"/>
    <property type="project" value="UniProtKB-ARBA"/>
</dbReference>
<keyword evidence="2 6" id="KW-0500">Molybdenum</keyword>
<keyword evidence="9" id="KW-1185">Reference proteome</keyword>